<proteinExistence type="predicted"/>
<name>A0A1H0PFX3_9ACTN</name>
<dbReference type="Proteomes" id="UP000198741">
    <property type="component" value="Chromosome I"/>
</dbReference>
<keyword evidence="3" id="KW-1185">Reference proteome</keyword>
<evidence type="ECO:0000313" key="3">
    <source>
        <dbReference type="Proteomes" id="UP000198741"/>
    </source>
</evidence>
<reference evidence="2 3" key="1">
    <citation type="submission" date="2016-10" db="EMBL/GenBank/DDBJ databases">
        <authorList>
            <person name="de Groot N.N."/>
        </authorList>
    </citation>
    <scope>NUCLEOTIDE SEQUENCE [LARGE SCALE GENOMIC DNA]</scope>
    <source>
        <strain evidence="3">P4-7,KCTC 19426,CECT 7604</strain>
    </source>
</reference>
<dbReference type="EMBL" id="LT629710">
    <property type="protein sequence ID" value="SDP03913.1"/>
    <property type="molecule type" value="Genomic_DNA"/>
</dbReference>
<organism evidence="2 3">
    <name type="scientific">Nakamurella panacisegetis</name>
    <dbReference type="NCBI Taxonomy" id="1090615"/>
    <lineage>
        <taxon>Bacteria</taxon>
        <taxon>Bacillati</taxon>
        <taxon>Actinomycetota</taxon>
        <taxon>Actinomycetes</taxon>
        <taxon>Nakamurellales</taxon>
        <taxon>Nakamurellaceae</taxon>
        <taxon>Nakamurella</taxon>
    </lineage>
</organism>
<dbReference type="RefSeq" id="WP_157695409.1">
    <property type="nucleotide sequence ID" value="NZ_LT629710.1"/>
</dbReference>
<evidence type="ECO:0000313" key="2">
    <source>
        <dbReference type="EMBL" id="SDP03913.1"/>
    </source>
</evidence>
<feature type="region of interest" description="Disordered" evidence="1">
    <location>
        <begin position="1"/>
        <end position="30"/>
    </location>
</feature>
<dbReference type="STRING" id="1090615.SAMN04515671_2759"/>
<dbReference type="AlphaFoldDB" id="A0A1H0PFX3"/>
<gene>
    <name evidence="2" type="ORF">SAMN04515671_2759</name>
</gene>
<protein>
    <submittedName>
        <fullName evidence="2">Uncharacterized protein</fullName>
    </submittedName>
</protein>
<evidence type="ECO:0000256" key="1">
    <source>
        <dbReference type="SAM" id="MobiDB-lite"/>
    </source>
</evidence>
<dbReference type="OrthoDB" id="5148907at2"/>
<accession>A0A1H0PFX3</accession>
<sequence>MTSHNRSGFRRIPVISPEPGEGPEKPPRPVRLEGVVRDGVERGSVVLVDEQDAVLAQLMGGDQALLRDGVRVTVTGHFVTGLMTTVQQGRPFRVLDVAPDADADAEVPPAANPADCE</sequence>